<dbReference type="AlphaFoldDB" id="A0A5C6QJ89"/>
<comment type="caution">
    <text evidence="2">The sequence shown here is derived from an EMBL/GenBank/DDBJ whole genome shotgun (WGS) entry which is preliminary data.</text>
</comment>
<evidence type="ECO:0000313" key="2">
    <source>
        <dbReference type="EMBL" id="TWX68959.1"/>
    </source>
</evidence>
<evidence type="ECO:0000313" key="1">
    <source>
        <dbReference type="EMBL" id="TWX60248.1"/>
    </source>
</evidence>
<dbReference type="Proteomes" id="UP000321525">
    <property type="component" value="Unassembled WGS sequence"/>
</dbReference>
<reference evidence="2 4" key="1">
    <citation type="submission" date="2019-07" db="EMBL/GenBank/DDBJ databases">
        <title>Genomes of sea-ice associated Colwellia species.</title>
        <authorList>
            <person name="Bowman J.P."/>
        </authorList>
    </citation>
    <scope>NUCLEOTIDE SEQUENCE [LARGE SCALE GENOMIC DNA]</scope>
    <source>
        <strain evidence="1 3">ACAM 607</strain>
        <strain evidence="2 4">IC036</strain>
    </source>
</reference>
<accession>A0A5C6QJ89</accession>
<organism evidence="2 4">
    <name type="scientific">Colwellia hornerae</name>
    <dbReference type="NCBI Taxonomy" id="89402"/>
    <lineage>
        <taxon>Bacteria</taxon>
        <taxon>Pseudomonadati</taxon>
        <taxon>Pseudomonadota</taxon>
        <taxon>Gammaproteobacteria</taxon>
        <taxon>Alteromonadales</taxon>
        <taxon>Colwelliaceae</taxon>
        <taxon>Colwellia</taxon>
    </lineage>
</organism>
<evidence type="ECO:0008006" key="5">
    <source>
        <dbReference type="Google" id="ProtNLM"/>
    </source>
</evidence>
<dbReference type="OrthoDB" id="6695259at2"/>
<protein>
    <recommendedName>
        <fullName evidence="5">DUF432 domain-containing protein</fullName>
    </recommendedName>
</protein>
<proteinExistence type="predicted"/>
<dbReference type="Proteomes" id="UP000321917">
    <property type="component" value="Unassembled WGS sequence"/>
</dbReference>
<dbReference type="EMBL" id="VOLQ01000009">
    <property type="protein sequence ID" value="TWX68959.1"/>
    <property type="molecule type" value="Genomic_DNA"/>
</dbReference>
<sequence>MSNNIWWGEFTFDESHEKKCWSVGQRAVLIKRKASEWNIWNIESEEEDQDIVVSAGEDFELESDAVIGRFLEKASSDKIKVLPKLADRSVIARPSSPLTILAGEKVQLFISTPIWFYAETFPSAKCLVDLPFWRPSDSWFGSSTIDGQLCYAKYTSAKTKVEELDLHPHRATTSIMVINSHDKELIINRINVPVNYLHLYSDDKYQLWTSGITIERNNESADIELIIERSVSVEFQPLTAISSPRETSEHGKLIRRISNLFG</sequence>
<dbReference type="EMBL" id="VOLR01000010">
    <property type="protein sequence ID" value="TWX60248.1"/>
    <property type="molecule type" value="Genomic_DNA"/>
</dbReference>
<keyword evidence="3" id="KW-1185">Reference proteome</keyword>
<evidence type="ECO:0000313" key="4">
    <source>
        <dbReference type="Proteomes" id="UP000321917"/>
    </source>
</evidence>
<name>A0A5C6QJ89_9GAMM</name>
<dbReference type="RefSeq" id="WP_146799424.1">
    <property type="nucleotide sequence ID" value="NZ_VOLP01000011.1"/>
</dbReference>
<gene>
    <name evidence="1" type="ORF">ESZ26_09060</name>
    <name evidence="2" type="ORF">ESZ27_06370</name>
</gene>
<evidence type="ECO:0000313" key="3">
    <source>
        <dbReference type="Proteomes" id="UP000321525"/>
    </source>
</evidence>